<dbReference type="EMBL" id="CP069370">
    <property type="protein sequence ID" value="QYZ69731.1"/>
    <property type="molecule type" value="Genomic_DNA"/>
</dbReference>
<name>A0A8G1ED05_9RHOB</name>
<dbReference type="Pfam" id="PF00850">
    <property type="entry name" value="Hist_deacetyl"/>
    <property type="match status" value="1"/>
</dbReference>
<accession>A0A8G1ED05</accession>
<dbReference type="PANTHER" id="PTHR10625:SF10">
    <property type="entry name" value="HISTONE DEACETYLASE HDAC1"/>
    <property type="match status" value="1"/>
</dbReference>
<feature type="domain" description="Histone deacetylase" evidence="2">
    <location>
        <begin position="41"/>
        <end position="316"/>
    </location>
</feature>
<proteinExistence type="inferred from homology"/>
<keyword evidence="4" id="KW-1185">Reference proteome</keyword>
<dbReference type="AlphaFoldDB" id="A0A8G1ED05"/>
<evidence type="ECO:0000256" key="1">
    <source>
        <dbReference type="ARBA" id="ARBA00005947"/>
    </source>
</evidence>
<dbReference type="GO" id="GO:0004407">
    <property type="term" value="F:histone deacetylase activity"/>
    <property type="evidence" value="ECO:0007669"/>
    <property type="project" value="TreeGrafter"/>
</dbReference>
<gene>
    <name evidence="3" type="ORF">JO391_18860</name>
</gene>
<dbReference type="InterPro" id="IPR000286">
    <property type="entry name" value="HDACs"/>
</dbReference>
<dbReference type="CDD" id="cd09996">
    <property type="entry name" value="HDAC_classII_1"/>
    <property type="match status" value="1"/>
</dbReference>
<dbReference type="PRINTS" id="PR01270">
    <property type="entry name" value="HDASUPER"/>
</dbReference>
<evidence type="ECO:0000313" key="4">
    <source>
        <dbReference type="Proteomes" id="UP000826300"/>
    </source>
</evidence>
<dbReference type="Proteomes" id="UP000826300">
    <property type="component" value="Chromosome"/>
</dbReference>
<sequence>MPTAFYFDELCLWHTTGEHVIIAPVGGYLQPPSGAGHAEGPETKRRLKNLVEVSGLGAALDWRRAAPVSRAEMERIHTAAYLDKFKALSDAGGGNAGHYSPFGRGSFEIAALSAGLVKQAVSDVFHRRVDNAYVLSRPPGHHCLPDASMGFCLLANIPIAIEALRAEAGPLRVAVVDWDVHHGNGTEACFYDRDDTLTISLHQENCFPPTQGGTADRGRGKGEGFNLNIPLLPGGGHQTYLDALDLLVEPALRAFRPDLIIVASGLDANAFDPLARMQAHSETFRHLATRLHALAGELCGGRILAAHEGGYAEGYVPFCGLAVIESFAGQRTPVEDPFLGILTEQQPPADFIAFQRARLERQAREAGLG</sequence>
<dbReference type="InterPro" id="IPR023801">
    <property type="entry name" value="His_deacetylse_dom"/>
</dbReference>
<evidence type="ECO:0000259" key="2">
    <source>
        <dbReference type="Pfam" id="PF00850"/>
    </source>
</evidence>
<dbReference type="SUPFAM" id="SSF52768">
    <property type="entry name" value="Arginase/deacetylase"/>
    <property type="match status" value="1"/>
</dbReference>
<protein>
    <submittedName>
        <fullName evidence="3">Class II histone deacetylase</fullName>
    </submittedName>
</protein>
<dbReference type="RefSeq" id="WP_220661948.1">
    <property type="nucleotide sequence ID" value="NZ_CP069370.1"/>
</dbReference>
<evidence type="ECO:0000313" key="3">
    <source>
        <dbReference type="EMBL" id="QYZ69731.1"/>
    </source>
</evidence>
<dbReference type="Gene3D" id="3.40.800.20">
    <property type="entry name" value="Histone deacetylase domain"/>
    <property type="match status" value="1"/>
</dbReference>
<dbReference type="InterPro" id="IPR023696">
    <property type="entry name" value="Ureohydrolase_dom_sf"/>
</dbReference>
<reference evidence="3" key="1">
    <citation type="submission" date="2021-02" db="EMBL/GenBank/DDBJ databases">
        <title>Rhodobacter shimadae sp. nov., an aerobic anoxygenic phototrophic bacterium isolated from a hot spring.</title>
        <authorList>
            <person name="Muramatsu S."/>
            <person name="Haruta S."/>
            <person name="Hirose S."/>
            <person name="Hanada S."/>
        </authorList>
    </citation>
    <scope>NUCLEOTIDE SEQUENCE</scope>
    <source>
        <strain evidence="3">N10</strain>
    </source>
</reference>
<organism evidence="3 4">
    <name type="scientific">Neotabrizicola shimadae</name>
    <dbReference type="NCBI Taxonomy" id="2807096"/>
    <lineage>
        <taxon>Bacteria</taxon>
        <taxon>Pseudomonadati</taxon>
        <taxon>Pseudomonadota</taxon>
        <taxon>Alphaproteobacteria</taxon>
        <taxon>Rhodobacterales</taxon>
        <taxon>Paracoccaceae</taxon>
        <taxon>Neotabrizicola</taxon>
    </lineage>
</organism>
<comment type="similarity">
    <text evidence="1">Belongs to the histone deacetylase family.</text>
</comment>
<dbReference type="GO" id="GO:0040029">
    <property type="term" value="P:epigenetic regulation of gene expression"/>
    <property type="evidence" value="ECO:0007669"/>
    <property type="project" value="TreeGrafter"/>
</dbReference>
<dbReference type="KEGG" id="nsm:JO391_18860"/>
<dbReference type="InterPro" id="IPR037138">
    <property type="entry name" value="His_deacetylse_dom_sf"/>
</dbReference>
<dbReference type="PANTHER" id="PTHR10625">
    <property type="entry name" value="HISTONE DEACETYLASE HDAC1-RELATED"/>
    <property type="match status" value="1"/>
</dbReference>